<keyword evidence="3" id="KW-1185">Reference proteome</keyword>
<dbReference type="EMBL" id="CP087880">
    <property type="protein sequence ID" value="UGS40474.1"/>
    <property type="molecule type" value="Genomic_DNA"/>
</dbReference>
<evidence type="ECO:0000256" key="1">
    <source>
        <dbReference type="SAM" id="MobiDB-lite"/>
    </source>
</evidence>
<sequence length="55" mass="6534">MKISATKKTQQSENYPHHNDADEKRQHDKEFMQAMNQLIEKHGIFACDEIFTELQ</sequence>
<evidence type="ECO:0000313" key="2">
    <source>
        <dbReference type="EMBL" id="UGS40474.1"/>
    </source>
</evidence>
<dbReference type="RefSeq" id="WP_231827225.1">
    <property type="nucleotide sequence ID" value="NZ_CP087880.1"/>
</dbReference>
<organism evidence="2 3">
    <name type="scientific">Pseudocitrobacter corydidari</name>
    <dbReference type="NCBI Taxonomy" id="2891570"/>
    <lineage>
        <taxon>Bacteria</taxon>
        <taxon>Pseudomonadati</taxon>
        <taxon>Pseudomonadota</taxon>
        <taxon>Gammaproteobacteria</taxon>
        <taxon>Enterobacterales</taxon>
        <taxon>Enterobacteriaceae</taxon>
        <taxon>Pseudocitrobacter</taxon>
    </lineage>
</organism>
<reference evidence="2 3" key="1">
    <citation type="journal article" date="2022" name="Int. J. Syst. Evol. Microbiol.">
        <title>Pseudocitrobacter corydidari sp. nov., isolated from the Asian emerald cockroach Corydidarum magnifica.</title>
        <authorList>
            <person name="Guzman J."/>
            <person name="Poehlein A."/>
            <person name="Glaeser S.P."/>
            <person name="Schwengers O."/>
            <person name="Blom J."/>
            <person name="Hollensteiner J."/>
            <person name="Kampfer P."/>
            <person name="Vilcinskas A."/>
        </authorList>
    </citation>
    <scope>NUCLEOTIDE SEQUENCE [LARGE SCALE GENOMIC DNA]</scope>
    <source>
        <strain evidence="2">G163CM</strain>
    </source>
</reference>
<gene>
    <name evidence="2" type="ORF">G163CM_11720</name>
</gene>
<protein>
    <submittedName>
        <fullName evidence="2">Uncharacterized protein</fullName>
    </submittedName>
</protein>
<feature type="compositionally biased region" description="Basic and acidic residues" evidence="1">
    <location>
        <begin position="15"/>
        <end position="27"/>
    </location>
</feature>
<evidence type="ECO:0000313" key="3">
    <source>
        <dbReference type="Proteomes" id="UP001199659"/>
    </source>
</evidence>
<accession>A0ABY3S350</accession>
<proteinExistence type="predicted"/>
<feature type="compositionally biased region" description="Polar residues" evidence="1">
    <location>
        <begin position="1"/>
        <end position="14"/>
    </location>
</feature>
<dbReference type="Proteomes" id="UP001199659">
    <property type="component" value="Chromosome"/>
</dbReference>
<name>A0ABY3S350_9ENTR</name>
<feature type="region of interest" description="Disordered" evidence="1">
    <location>
        <begin position="1"/>
        <end position="27"/>
    </location>
</feature>